<dbReference type="GO" id="GO:0003824">
    <property type="term" value="F:catalytic activity"/>
    <property type="evidence" value="ECO:0007669"/>
    <property type="project" value="InterPro"/>
</dbReference>
<evidence type="ECO:0000313" key="3">
    <source>
        <dbReference type="Proteomes" id="UP000463939"/>
    </source>
</evidence>
<dbReference type="Pfam" id="PF03473">
    <property type="entry name" value="MOSC"/>
    <property type="match status" value="1"/>
</dbReference>
<dbReference type="GO" id="GO:0030170">
    <property type="term" value="F:pyridoxal phosphate binding"/>
    <property type="evidence" value="ECO:0007669"/>
    <property type="project" value="InterPro"/>
</dbReference>
<organism evidence="2 3">
    <name type="scientific">Sulfuriferula nivalis</name>
    <dbReference type="NCBI Taxonomy" id="2675298"/>
    <lineage>
        <taxon>Bacteria</taxon>
        <taxon>Pseudomonadati</taxon>
        <taxon>Pseudomonadota</taxon>
        <taxon>Betaproteobacteria</taxon>
        <taxon>Nitrosomonadales</taxon>
        <taxon>Sulfuricellaceae</taxon>
        <taxon>Sulfuriferula</taxon>
    </lineage>
</organism>
<dbReference type="EMBL" id="AP021881">
    <property type="protein sequence ID" value="BBP00953.1"/>
    <property type="molecule type" value="Genomic_DNA"/>
</dbReference>
<protein>
    <submittedName>
        <fullName evidence="2">Molybdenum cofactor biosysynthesis protein</fullName>
    </submittedName>
</protein>
<evidence type="ECO:0000259" key="1">
    <source>
        <dbReference type="PROSITE" id="PS51340"/>
    </source>
</evidence>
<dbReference type="InterPro" id="IPR052353">
    <property type="entry name" value="Benzoxazolinone_Detox_Enz"/>
</dbReference>
<dbReference type="AlphaFoldDB" id="A0A809S925"/>
<dbReference type="InterPro" id="IPR011037">
    <property type="entry name" value="Pyrv_Knase-like_insert_dom_sf"/>
</dbReference>
<dbReference type="RefSeq" id="WP_162084791.1">
    <property type="nucleotide sequence ID" value="NZ_AP021881.1"/>
</dbReference>
<feature type="domain" description="MOSC" evidence="1">
    <location>
        <begin position="28"/>
        <end position="162"/>
    </location>
</feature>
<proteinExistence type="predicted"/>
<dbReference type="InterPro" id="IPR005302">
    <property type="entry name" value="MoCF_Sase_C"/>
</dbReference>
<keyword evidence="3" id="KW-1185">Reference proteome</keyword>
<accession>A0A809S925</accession>
<dbReference type="Proteomes" id="UP000463939">
    <property type="component" value="Chromosome"/>
</dbReference>
<name>A0A809S925_9PROT</name>
<dbReference type="PANTHER" id="PTHR30212:SF2">
    <property type="entry name" value="PROTEIN YIIM"/>
    <property type="match status" value="1"/>
</dbReference>
<gene>
    <name evidence="2" type="ORF">SFSGTM_16610</name>
</gene>
<dbReference type="SUPFAM" id="SSF50800">
    <property type="entry name" value="PK beta-barrel domain-like"/>
    <property type="match status" value="1"/>
</dbReference>
<dbReference type="KEGG" id="sniv:SFSGTM_16610"/>
<dbReference type="Gene3D" id="2.40.33.20">
    <property type="entry name" value="PK beta-barrel domain-like"/>
    <property type="match status" value="1"/>
</dbReference>
<dbReference type="PROSITE" id="PS51340">
    <property type="entry name" value="MOSC"/>
    <property type="match status" value="1"/>
</dbReference>
<dbReference type="GO" id="GO:0030151">
    <property type="term" value="F:molybdenum ion binding"/>
    <property type="evidence" value="ECO:0007669"/>
    <property type="project" value="InterPro"/>
</dbReference>
<evidence type="ECO:0000313" key="2">
    <source>
        <dbReference type="EMBL" id="BBP00953.1"/>
    </source>
</evidence>
<reference evidence="3" key="1">
    <citation type="submission" date="2019-11" db="EMBL/GenBank/DDBJ databases">
        <title>Isolation and characterization of a novel species in the genus Sulfuriferula.</title>
        <authorList>
            <person name="Mochizuki J."/>
            <person name="Kojima H."/>
            <person name="Fukui M."/>
        </authorList>
    </citation>
    <scope>NUCLEOTIDE SEQUENCE [LARGE SCALE GENOMIC DNA]</scope>
    <source>
        <strain evidence="3">SGTM</strain>
    </source>
</reference>
<sequence length="212" mass="23381">MQIVSINVAQPVTIRFNGEDVLTGLFKMPVDGQVAITPMGLAGDSIIDSSVHGGLDQAVYLYHKEDYDWWSNELGRDIPYGTFGENLTLAGSDDIAWVIGDRLEVNGVVLEITAPRTPCFKLAVRMDDSGFMKKFANAVRPGAYARVIKEGSVAVGDSITVEKTKMDYATVKEVFEQWHSNSKSPEIIKKALASPIAPMHRAKLQGWYDQLM</sequence>
<dbReference type="PANTHER" id="PTHR30212">
    <property type="entry name" value="PROTEIN YIIM"/>
    <property type="match status" value="1"/>
</dbReference>